<feature type="compositionally biased region" description="Polar residues" evidence="1">
    <location>
        <begin position="512"/>
        <end position="534"/>
    </location>
</feature>
<keyword evidence="4" id="KW-1185">Reference proteome</keyword>
<evidence type="ECO:0000313" key="3">
    <source>
        <dbReference type="EMBL" id="KAK1398268.1"/>
    </source>
</evidence>
<name>A0AAD8N872_9APIA</name>
<dbReference type="InterPro" id="IPR001810">
    <property type="entry name" value="F-box_dom"/>
</dbReference>
<evidence type="ECO:0000259" key="2">
    <source>
        <dbReference type="SMART" id="SM00256"/>
    </source>
</evidence>
<proteinExistence type="predicted"/>
<dbReference type="Pfam" id="PF07734">
    <property type="entry name" value="FBA_1"/>
    <property type="match status" value="1"/>
</dbReference>
<evidence type="ECO:0000256" key="1">
    <source>
        <dbReference type="SAM" id="MobiDB-lite"/>
    </source>
</evidence>
<accession>A0AAD8N872</accession>
<evidence type="ECO:0000313" key="4">
    <source>
        <dbReference type="Proteomes" id="UP001237642"/>
    </source>
</evidence>
<dbReference type="SMART" id="SM00256">
    <property type="entry name" value="FBOX"/>
    <property type="match status" value="1"/>
</dbReference>
<dbReference type="PANTHER" id="PTHR31672:SF13">
    <property type="entry name" value="F-BOX PROTEIN CPR30-LIKE"/>
    <property type="match status" value="1"/>
</dbReference>
<protein>
    <submittedName>
        <fullName evidence="3">F-box domain-containing protein</fullName>
    </submittedName>
</protein>
<dbReference type="InterPro" id="IPR036047">
    <property type="entry name" value="F-box-like_dom_sf"/>
</dbReference>
<dbReference type="Pfam" id="PF00646">
    <property type="entry name" value="F-box"/>
    <property type="match status" value="1"/>
</dbReference>
<dbReference type="InterPro" id="IPR017451">
    <property type="entry name" value="F-box-assoc_interact_dom"/>
</dbReference>
<dbReference type="EMBL" id="JAUIZM010000002">
    <property type="protein sequence ID" value="KAK1398268.1"/>
    <property type="molecule type" value="Genomic_DNA"/>
</dbReference>
<gene>
    <name evidence="3" type="ORF">POM88_008131</name>
</gene>
<dbReference type="InterPro" id="IPR050796">
    <property type="entry name" value="SCF_F-box_component"/>
</dbReference>
<dbReference type="AlphaFoldDB" id="A0AAD8N872"/>
<dbReference type="Proteomes" id="UP001237642">
    <property type="component" value="Unassembled WGS sequence"/>
</dbReference>
<reference evidence="3" key="1">
    <citation type="submission" date="2023-02" db="EMBL/GenBank/DDBJ databases">
        <title>Genome of toxic invasive species Heracleum sosnowskyi carries increased number of genes despite the absence of recent whole-genome duplications.</title>
        <authorList>
            <person name="Schelkunov M."/>
            <person name="Shtratnikova V."/>
            <person name="Makarenko M."/>
            <person name="Klepikova A."/>
            <person name="Omelchenko D."/>
            <person name="Novikova G."/>
            <person name="Obukhova E."/>
            <person name="Bogdanov V."/>
            <person name="Penin A."/>
            <person name="Logacheva M."/>
        </authorList>
    </citation>
    <scope>NUCLEOTIDE SEQUENCE</scope>
    <source>
        <strain evidence="3">Hsosn_3</strain>
        <tissue evidence="3">Leaf</tissue>
    </source>
</reference>
<dbReference type="InterPro" id="IPR006527">
    <property type="entry name" value="F-box-assoc_dom_typ1"/>
</dbReference>
<dbReference type="PANTHER" id="PTHR31672">
    <property type="entry name" value="BNACNNG10540D PROTEIN"/>
    <property type="match status" value="1"/>
</dbReference>
<sequence length="566" mass="64313">MQNDTSLYLQINVGGNNKGIKRSWEMLMSCVTDDLWTEILLRLPLESLLLFKSVSKSWFAIISSNRFAKSHLDRAIASGEDDEILIVHLDLYEDEDEEEHDGSFSLFDLGQGYMLENLKFPFSQGEYRNQPISCLLLGCVCGIVCVYVDLSDLPAANKEFDIYLWNPANAQSKLISPHTILEAVMINNPAFGFGFDNIDLDFKLVKVIGRTFSAEVYSSNRNAWRKIEPKPVDVPRDLDFHVCLHGFLLTSGHKGLIAFDLNKEVFICDIELPTEPSCARITDFNDSISVSAYVELDNKVYLWTLESEACLQGGGVNASWTKILSVDVGVQLGWVAGLVNNDEFLLVEKGGEWLFYNFKNEDARKLHCPPYFGSSEILKCVLILHILNLIDDREVEDDYVAPSNSYESGIHYGASVSQTLELEICIRMLYNFFMEISFMVIRSFLQNLNVQGWHVFFHHIILETQYTSVLKIVLICFAPPKNKSWFGLCSHSPHVWLTQVYDFSKMEGQDKFQSNDPPGTDMTSTDPSLESAASTLRKHKPLKPRIEVWKHSDKFKNELGEEKGKV</sequence>
<organism evidence="3 4">
    <name type="scientific">Heracleum sosnowskyi</name>
    <dbReference type="NCBI Taxonomy" id="360622"/>
    <lineage>
        <taxon>Eukaryota</taxon>
        <taxon>Viridiplantae</taxon>
        <taxon>Streptophyta</taxon>
        <taxon>Embryophyta</taxon>
        <taxon>Tracheophyta</taxon>
        <taxon>Spermatophyta</taxon>
        <taxon>Magnoliopsida</taxon>
        <taxon>eudicotyledons</taxon>
        <taxon>Gunneridae</taxon>
        <taxon>Pentapetalae</taxon>
        <taxon>asterids</taxon>
        <taxon>campanulids</taxon>
        <taxon>Apiales</taxon>
        <taxon>Apiaceae</taxon>
        <taxon>Apioideae</taxon>
        <taxon>apioid superclade</taxon>
        <taxon>Tordylieae</taxon>
        <taxon>Tordyliinae</taxon>
        <taxon>Heracleum</taxon>
    </lineage>
</organism>
<feature type="region of interest" description="Disordered" evidence="1">
    <location>
        <begin position="512"/>
        <end position="539"/>
    </location>
</feature>
<comment type="caution">
    <text evidence="3">The sequence shown here is derived from an EMBL/GenBank/DDBJ whole genome shotgun (WGS) entry which is preliminary data.</text>
</comment>
<reference evidence="3" key="2">
    <citation type="submission" date="2023-05" db="EMBL/GenBank/DDBJ databases">
        <authorList>
            <person name="Schelkunov M.I."/>
        </authorList>
    </citation>
    <scope>NUCLEOTIDE SEQUENCE</scope>
    <source>
        <strain evidence="3">Hsosn_3</strain>
        <tissue evidence="3">Leaf</tissue>
    </source>
</reference>
<feature type="domain" description="F-box" evidence="2">
    <location>
        <begin position="31"/>
        <end position="71"/>
    </location>
</feature>
<dbReference type="NCBIfam" id="TIGR01640">
    <property type="entry name" value="F_box_assoc_1"/>
    <property type="match status" value="1"/>
</dbReference>
<dbReference type="SUPFAM" id="SSF81383">
    <property type="entry name" value="F-box domain"/>
    <property type="match status" value="1"/>
</dbReference>